<protein>
    <submittedName>
        <fullName evidence="2">Uncharacterized protein</fullName>
    </submittedName>
</protein>
<evidence type="ECO:0000313" key="3">
    <source>
        <dbReference type="Proteomes" id="UP000488956"/>
    </source>
</evidence>
<dbReference type="Proteomes" id="UP000488956">
    <property type="component" value="Unassembled WGS sequence"/>
</dbReference>
<dbReference type="AlphaFoldDB" id="A0A6G0JZN0"/>
<evidence type="ECO:0000313" key="2">
    <source>
        <dbReference type="EMBL" id="KAE9071734.1"/>
    </source>
</evidence>
<evidence type="ECO:0000256" key="1">
    <source>
        <dbReference type="SAM" id="MobiDB-lite"/>
    </source>
</evidence>
<comment type="caution">
    <text evidence="2">The sequence shown here is derived from an EMBL/GenBank/DDBJ whole genome shotgun (WGS) entry which is preliminary data.</text>
</comment>
<organism evidence="2 3">
    <name type="scientific">Phytophthora fragariae</name>
    <dbReference type="NCBI Taxonomy" id="53985"/>
    <lineage>
        <taxon>Eukaryota</taxon>
        <taxon>Sar</taxon>
        <taxon>Stramenopiles</taxon>
        <taxon>Oomycota</taxon>
        <taxon>Peronosporomycetes</taxon>
        <taxon>Peronosporales</taxon>
        <taxon>Peronosporaceae</taxon>
        <taxon>Phytophthora</taxon>
    </lineage>
</organism>
<accession>A0A6G0JZN0</accession>
<name>A0A6G0JZN0_9STRA</name>
<proteinExistence type="predicted"/>
<gene>
    <name evidence="2" type="ORF">PF010_g25752</name>
</gene>
<feature type="non-terminal residue" evidence="2">
    <location>
        <position position="1"/>
    </location>
</feature>
<feature type="region of interest" description="Disordered" evidence="1">
    <location>
        <begin position="1"/>
        <end position="28"/>
    </location>
</feature>
<sequence length="28" mass="3044">GELPGVLPLSPDSKQRKFNQRSFSSVAV</sequence>
<reference evidence="2 3" key="1">
    <citation type="submission" date="2018-09" db="EMBL/GenBank/DDBJ databases">
        <title>Genomic investigation of the strawberry pathogen Phytophthora fragariae indicates pathogenicity is determined by transcriptional variation in three key races.</title>
        <authorList>
            <person name="Adams T.M."/>
            <person name="Armitage A.D."/>
            <person name="Sobczyk M.K."/>
            <person name="Bates H.J."/>
            <person name="Dunwell J.M."/>
            <person name="Nellist C.F."/>
            <person name="Harrison R.J."/>
        </authorList>
    </citation>
    <scope>NUCLEOTIDE SEQUENCE [LARGE SCALE GENOMIC DNA]</scope>
    <source>
        <strain evidence="2 3">ONT-3</strain>
    </source>
</reference>
<dbReference type="EMBL" id="QXFX01003029">
    <property type="protein sequence ID" value="KAE9071734.1"/>
    <property type="molecule type" value="Genomic_DNA"/>
</dbReference>